<feature type="domain" description="Nucleoside transporter/FeoB GTPase Gate" evidence="2">
    <location>
        <begin position="41"/>
        <end position="137"/>
    </location>
</feature>
<dbReference type="FunCoup" id="U2EER1">
    <property type="interactions" value="41"/>
</dbReference>
<organism evidence="3 4">
    <name type="scientific">Haloplasma contractile SSD-17B</name>
    <dbReference type="NCBI Taxonomy" id="1033810"/>
    <lineage>
        <taxon>Bacteria</taxon>
        <taxon>Bacillati</taxon>
        <taxon>Mycoplasmatota</taxon>
        <taxon>Mollicutes</taxon>
        <taxon>Haloplasmatales</taxon>
        <taxon>Haloplasmataceae</taxon>
        <taxon>Haloplasma</taxon>
    </lineage>
</organism>
<reference evidence="3 4" key="2">
    <citation type="journal article" date="2013" name="PLoS ONE">
        <title>INDIGO - INtegrated Data Warehouse of MIcrobial GenOmes with Examples from the Red Sea Extremophiles.</title>
        <authorList>
            <person name="Alam I."/>
            <person name="Antunes A."/>
            <person name="Kamau A.A."/>
            <person name="Ba Alawi W."/>
            <person name="Kalkatawi M."/>
            <person name="Stingl U."/>
            <person name="Bajic V.B."/>
        </authorList>
    </citation>
    <scope>NUCLEOTIDE SEQUENCE [LARGE SCALE GENOMIC DNA]</scope>
    <source>
        <strain evidence="3 4">SSD-17B</strain>
    </source>
</reference>
<keyword evidence="1" id="KW-1133">Transmembrane helix</keyword>
<protein>
    <submittedName>
        <fullName evidence="3">Nucleoside recognition domain protein</fullName>
    </submittedName>
</protein>
<dbReference type="EMBL" id="AFNU02000001">
    <property type="protein sequence ID" value="ERJ13448.1"/>
    <property type="molecule type" value="Genomic_DNA"/>
</dbReference>
<keyword evidence="1" id="KW-0812">Transmembrane</keyword>
<dbReference type="Pfam" id="PF07670">
    <property type="entry name" value="Gate"/>
    <property type="match status" value="1"/>
</dbReference>
<reference evidence="3 4" key="1">
    <citation type="journal article" date="2011" name="J. Bacteriol.">
        <title>Genome sequence of Haloplasma contractile, an unusual contractile bacterium from a deep-sea anoxic brine lake.</title>
        <authorList>
            <person name="Antunes A."/>
            <person name="Alam I."/>
            <person name="El Dorry H."/>
            <person name="Siam R."/>
            <person name="Robertson A."/>
            <person name="Bajic V.B."/>
            <person name="Stingl U."/>
        </authorList>
    </citation>
    <scope>NUCLEOTIDE SEQUENCE [LARGE SCALE GENOMIC DNA]</scope>
    <source>
        <strain evidence="3 4">SSD-17B</strain>
    </source>
</reference>
<dbReference type="STRING" id="1033810.HLPCO_000099"/>
<feature type="transmembrane region" description="Helical" evidence="1">
    <location>
        <begin position="148"/>
        <end position="167"/>
    </location>
</feature>
<feature type="transmembrane region" description="Helical" evidence="1">
    <location>
        <begin position="359"/>
        <end position="379"/>
    </location>
</feature>
<feature type="transmembrane region" description="Helical" evidence="1">
    <location>
        <begin position="123"/>
        <end position="141"/>
    </location>
</feature>
<feature type="transmembrane region" description="Helical" evidence="1">
    <location>
        <begin position="82"/>
        <end position="103"/>
    </location>
</feature>
<comment type="caution">
    <text evidence="3">The sequence shown here is derived from an EMBL/GenBank/DDBJ whole genome shotgun (WGS) entry which is preliminary data.</text>
</comment>
<dbReference type="RefSeq" id="WP_008826445.1">
    <property type="nucleotide sequence ID" value="NZ_AFNU02000001.1"/>
</dbReference>
<feature type="transmembrane region" description="Helical" evidence="1">
    <location>
        <begin position="46"/>
        <end position="70"/>
    </location>
</feature>
<evidence type="ECO:0000313" key="4">
    <source>
        <dbReference type="Proteomes" id="UP000005707"/>
    </source>
</evidence>
<dbReference type="Proteomes" id="UP000005707">
    <property type="component" value="Unassembled WGS sequence"/>
</dbReference>
<dbReference type="AlphaFoldDB" id="U2EER1"/>
<evidence type="ECO:0000259" key="2">
    <source>
        <dbReference type="Pfam" id="PF07670"/>
    </source>
</evidence>
<feature type="transmembrane region" description="Helical" evidence="1">
    <location>
        <begin position="251"/>
        <end position="272"/>
    </location>
</feature>
<evidence type="ECO:0000313" key="3">
    <source>
        <dbReference type="EMBL" id="ERJ13448.1"/>
    </source>
</evidence>
<sequence length="388" mass="44002">MKHLFKNAFMLTFIILCISMMLTNTQDIMGAVNDAVVLWATKVFPVLFPFFIFTTLAIRLGVIHFIGEFLKPLTKLLFKTSSVSGFVVLFSVISGNPSSAIIITELLNEKMITKKEAQHLMTFTVFINPLFCIGTIGYSYFNNVSIGYIILTAHILGNIILGILLRFKANFTDDIRVSVRSAYQKMNTQLISNNKTIGEIVTDILQKGINTMFIICGFMIFFSILTRIMLKIKLIDYSFFILRPVLTLFNISYEIYSSVFIGMFEMVIGANYTIGQDIPLRSMITLLTMLISFGGFSIHSQINSILYKTKLKYAPFLLGRLAHMVISGILAYLIFPFFYKEVTSDVSLINRVQVPEKSLVLFTIITLIILTLLQFIHMAKGRFTLRSN</sequence>
<dbReference type="InterPro" id="IPR011642">
    <property type="entry name" value="Gate_dom"/>
</dbReference>
<feature type="transmembrane region" description="Helical" evidence="1">
    <location>
        <begin position="278"/>
        <end position="296"/>
    </location>
</feature>
<dbReference type="eggNOG" id="COG3314">
    <property type="taxonomic scope" value="Bacteria"/>
</dbReference>
<name>U2EER1_9MOLU</name>
<keyword evidence="1" id="KW-0472">Membrane</keyword>
<dbReference type="OrthoDB" id="1645614at2"/>
<evidence type="ECO:0000256" key="1">
    <source>
        <dbReference type="SAM" id="Phobius"/>
    </source>
</evidence>
<feature type="transmembrane region" description="Helical" evidence="1">
    <location>
        <begin position="211"/>
        <end position="230"/>
    </location>
</feature>
<feature type="transmembrane region" description="Helical" evidence="1">
    <location>
        <begin position="317"/>
        <end position="339"/>
    </location>
</feature>
<proteinExistence type="predicted"/>
<keyword evidence="4" id="KW-1185">Reference proteome</keyword>
<gene>
    <name evidence="3" type="ORF">HLPCO_000099</name>
</gene>
<accession>U2EER1</accession>
<dbReference type="InParanoid" id="U2EER1"/>